<dbReference type="PIRSF" id="PIRSF028757">
    <property type="entry name" value="LD-carboxypeptidase"/>
    <property type="match status" value="1"/>
</dbReference>
<proteinExistence type="inferred from homology"/>
<accession>A0A6I6JZH6</accession>
<dbReference type="Pfam" id="PF17676">
    <property type="entry name" value="Peptidase_S66C"/>
    <property type="match status" value="1"/>
</dbReference>
<evidence type="ECO:0000256" key="1">
    <source>
        <dbReference type="ARBA" id="ARBA00010233"/>
    </source>
</evidence>
<evidence type="ECO:0000259" key="7">
    <source>
        <dbReference type="Pfam" id="PF02016"/>
    </source>
</evidence>
<evidence type="ECO:0000256" key="6">
    <source>
        <dbReference type="PIRSR" id="PIRSR028757-1"/>
    </source>
</evidence>
<dbReference type="InterPro" id="IPR029062">
    <property type="entry name" value="Class_I_gatase-like"/>
</dbReference>
<feature type="domain" description="LD-carboxypeptidase N-terminal" evidence="7">
    <location>
        <begin position="13"/>
        <end position="128"/>
    </location>
</feature>
<dbReference type="GO" id="GO:0008236">
    <property type="term" value="F:serine-type peptidase activity"/>
    <property type="evidence" value="ECO:0007669"/>
    <property type="project" value="UniProtKB-KW"/>
</dbReference>
<keyword evidence="10" id="KW-1185">Reference proteome</keyword>
<dbReference type="GO" id="GO:0006508">
    <property type="term" value="P:proteolysis"/>
    <property type="evidence" value="ECO:0007669"/>
    <property type="project" value="UniProtKB-KW"/>
</dbReference>
<dbReference type="Gene3D" id="3.40.50.10740">
    <property type="entry name" value="Class I glutamine amidotransferase-like"/>
    <property type="match status" value="1"/>
</dbReference>
<dbReference type="CDD" id="cd07025">
    <property type="entry name" value="Peptidase_S66"/>
    <property type="match status" value="1"/>
</dbReference>
<feature type="domain" description="LD-carboxypeptidase C-terminal" evidence="8">
    <location>
        <begin position="174"/>
        <end position="287"/>
    </location>
</feature>
<feature type="active site" description="Charge relay system" evidence="6">
    <location>
        <position position="274"/>
    </location>
</feature>
<keyword evidence="2 9" id="KW-0121">Carboxypeptidase</keyword>
<dbReference type="InterPro" id="IPR027461">
    <property type="entry name" value="Carboxypeptidase_A_C_sf"/>
</dbReference>
<dbReference type="InterPro" id="IPR040449">
    <property type="entry name" value="Peptidase_S66_N"/>
</dbReference>
<dbReference type="InterPro" id="IPR027478">
    <property type="entry name" value="LdcA_N"/>
</dbReference>
<dbReference type="Pfam" id="PF02016">
    <property type="entry name" value="Peptidase_S66"/>
    <property type="match status" value="1"/>
</dbReference>
<dbReference type="EMBL" id="CP046401">
    <property type="protein sequence ID" value="QGY44573.1"/>
    <property type="molecule type" value="Genomic_DNA"/>
</dbReference>
<gene>
    <name evidence="9" type="ORF">GM418_13140</name>
</gene>
<keyword evidence="3" id="KW-0645">Protease</keyword>
<dbReference type="InterPro" id="IPR003507">
    <property type="entry name" value="S66_fam"/>
</dbReference>
<dbReference type="Proteomes" id="UP000428260">
    <property type="component" value="Chromosome"/>
</dbReference>
<name>A0A6I6JZH6_9BACT</name>
<dbReference type="SUPFAM" id="SSF141986">
    <property type="entry name" value="LD-carboxypeptidase A C-terminal domain-like"/>
    <property type="match status" value="1"/>
</dbReference>
<evidence type="ECO:0000256" key="2">
    <source>
        <dbReference type="ARBA" id="ARBA00022645"/>
    </source>
</evidence>
<dbReference type="AlphaFoldDB" id="A0A6I6JZH6"/>
<sequence>MKTPPYIKPGSKIRIVSPAGKIDKKYVLPAVEWFQKQGYKVEIGEHAFSQHFQFAGTDSQRLEDLQNAFDDAETDVVLCSRGGYGTVRIIDKLNFENFQKKPKWLVGFSDITILHSCLNKSGFATIHGAMPRYYFDENGEPAANLNSLMKILSGEKVAYSFKNWEHNKEGKVEAKLVGGNLSIISSLQGTKYELETDGKILFLEDIDEFLYHSDRMMHQLKLAGKLDKLAGLILGDFTDMKDNESPFGKNIHEIISEAVQEFEYPVAFGFQAGHDKKNLALAFEKTWQLDVSSVNSTLKLL</sequence>
<keyword evidence="4" id="KW-0378">Hydrolase</keyword>
<evidence type="ECO:0000313" key="10">
    <source>
        <dbReference type="Proteomes" id="UP000428260"/>
    </source>
</evidence>
<evidence type="ECO:0000256" key="3">
    <source>
        <dbReference type="ARBA" id="ARBA00022670"/>
    </source>
</evidence>
<evidence type="ECO:0000256" key="5">
    <source>
        <dbReference type="ARBA" id="ARBA00022825"/>
    </source>
</evidence>
<feature type="active site" description="Nucleophile" evidence="6">
    <location>
        <position position="109"/>
    </location>
</feature>
<evidence type="ECO:0000313" key="9">
    <source>
        <dbReference type="EMBL" id="QGY44573.1"/>
    </source>
</evidence>
<evidence type="ECO:0000256" key="4">
    <source>
        <dbReference type="ARBA" id="ARBA00022801"/>
    </source>
</evidence>
<reference evidence="9 10" key="1">
    <citation type="submission" date="2019-11" db="EMBL/GenBank/DDBJ databases">
        <authorList>
            <person name="Zheng R.K."/>
            <person name="Sun C.M."/>
        </authorList>
    </citation>
    <scope>NUCLEOTIDE SEQUENCE [LARGE SCALE GENOMIC DNA]</scope>
    <source>
        <strain evidence="9 10">WC007</strain>
    </source>
</reference>
<evidence type="ECO:0000259" key="8">
    <source>
        <dbReference type="Pfam" id="PF17676"/>
    </source>
</evidence>
<dbReference type="GO" id="GO:0004180">
    <property type="term" value="F:carboxypeptidase activity"/>
    <property type="evidence" value="ECO:0007669"/>
    <property type="project" value="UniProtKB-KW"/>
</dbReference>
<keyword evidence="5" id="KW-0720">Serine protease</keyword>
<dbReference type="RefSeq" id="WP_158866995.1">
    <property type="nucleotide sequence ID" value="NZ_CP046401.1"/>
</dbReference>
<organism evidence="9 10">
    <name type="scientific">Maribellus comscasis</name>
    <dbReference type="NCBI Taxonomy" id="2681766"/>
    <lineage>
        <taxon>Bacteria</taxon>
        <taxon>Pseudomonadati</taxon>
        <taxon>Bacteroidota</taxon>
        <taxon>Bacteroidia</taxon>
        <taxon>Marinilabiliales</taxon>
        <taxon>Prolixibacteraceae</taxon>
        <taxon>Maribellus</taxon>
    </lineage>
</organism>
<dbReference type="SUPFAM" id="SSF52317">
    <property type="entry name" value="Class I glutamine amidotransferase-like"/>
    <property type="match status" value="1"/>
</dbReference>
<dbReference type="PANTHER" id="PTHR30237:SF2">
    <property type="entry name" value="MUREIN TETRAPEPTIDE CARBOXYPEPTIDASE"/>
    <property type="match status" value="1"/>
</dbReference>
<comment type="similarity">
    <text evidence="1">Belongs to the peptidase S66 family.</text>
</comment>
<dbReference type="Gene3D" id="3.50.30.60">
    <property type="entry name" value="LD-carboxypeptidase A C-terminal domain-like"/>
    <property type="match status" value="1"/>
</dbReference>
<dbReference type="KEGG" id="mcos:GM418_13140"/>
<dbReference type="InterPro" id="IPR040921">
    <property type="entry name" value="Peptidase_S66C"/>
</dbReference>
<feature type="active site" description="Charge relay system" evidence="6">
    <location>
        <position position="204"/>
    </location>
</feature>
<protein>
    <submittedName>
        <fullName evidence="9">LD-carboxypeptidase</fullName>
    </submittedName>
</protein>
<dbReference type="PANTHER" id="PTHR30237">
    <property type="entry name" value="MURAMOYLTETRAPEPTIDE CARBOXYPEPTIDASE"/>
    <property type="match status" value="1"/>
</dbReference>